<dbReference type="Pfam" id="PF01521">
    <property type="entry name" value="Fe-S_biosyn"/>
    <property type="match status" value="1"/>
</dbReference>
<evidence type="ECO:0000313" key="3">
    <source>
        <dbReference type="Proteomes" id="UP001220377"/>
    </source>
</evidence>
<evidence type="ECO:0000259" key="1">
    <source>
        <dbReference type="Pfam" id="PF01521"/>
    </source>
</evidence>
<dbReference type="Proteomes" id="UP001220377">
    <property type="component" value="Chromosome"/>
</dbReference>
<keyword evidence="3" id="KW-1185">Reference proteome</keyword>
<dbReference type="SUPFAM" id="SSF89360">
    <property type="entry name" value="HesB-like domain"/>
    <property type="match status" value="1"/>
</dbReference>
<name>A0ABY7WSF4_9LACO</name>
<sequence>MTDVKLSTDAATKLRELSAGGKKLILDLDDGVGPFSSVGICALNIHFNVIAAPADKVSADFNQTLDSEVGPIYIKDYSTDYFGKQPKLSLGSGSIFSFSDESGLLDGTVGTVKVNEETPLAKGQKGGAASC</sequence>
<dbReference type="EMBL" id="CP117884">
    <property type="protein sequence ID" value="WDF82343.1"/>
    <property type="molecule type" value="Genomic_DNA"/>
</dbReference>
<dbReference type="InterPro" id="IPR035903">
    <property type="entry name" value="HesB-like_dom_sf"/>
</dbReference>
<organism evidence="2 3">
    <name type="scientific">Lacticaseibacillus pabuli</name>
    <dbReference type="NCBI Taxonomy" id="3025672"/>
    <lineage>
        <taxon>Bacteria</taxon>
        <taxon>Bacillati</taxon>
        <taxon>Bacillota</taxon>
        <taxon>Bacilli</taxon>
        <taxon>Lactobacillales</taxon>
        <taxon>Lactobacillaceae</taxon>
        <taxon>Lacticaseibacillus</taxon>
    </lineage>
</organism>
<dbReference type="InterPro" id="IPR000361">
    <property type="entry name" value="ATAP_core_dom"/>
</dbReference>
<feature type="domain" description="Core" evidence="1">
    <location>
        <begin position="4"/>
        <end position="112"/>
    </location>
</feature>
<gene>
    <name evidence="2" type="ORF">PQ472_10690</name>
</gene>
<accession>A0ABY7WSF4</accession>
<proteinExistence type="predicted"/>
<evidence type="ECO:0000313" key="2">
    <source>
        <dbReference type="EMBL" id="WDF82343.1"/>
    </source>
</evidence>
<reference evidence="2 3" key="1">
    <citation type="submission" date="2023-02" db="EMBL/GenBank/DDBJ databases">
        <title>Genome sequence of Lacticaseibacillus sp. KACC 23028.</title>
        <authorList>
            <person name="Kim S."/>
            <person name="Heo J."/>
            <person name="Kwon S.-W."/>
        </authorList>
    </citation>
    <scope>NUCLEOTIDE SEQUENCE [LARGE SCALE GENOMIC DNA]</scope>
    <source>
        <strain evidence="2 3">KACC 23028</strain>
    </source>
</reference>
<dbReference type="Gene3D" id="2.60.300.12">
    <property type="entry name" value="HesB-like domain"/>
    <property type="match status" value="1"/>
</dbReference>
<protein>
    <submittedName>
        <fullName evidence="2">Iron-sulfur cluster biosynthesis family protein</fullName>
    </submittedName>
</protein>
<dbReference type="RefSeq" id="WP_274259734.1">
    <property type="nucleotide sequence ID" value="NZ_CP117884.1"/>
</dbReference>